<evidence type="ECO:0000313" key="1">
    <source>
        <dbReference type="EMBL" id="CDI04271.1"/>
    </source>
</evidence>
<accession>W6M8H3</accession>
<organism evidence="1 2">
    <name type="scientific">Candidatus Competibacter denitrificans Run_A_D11</name>
    <dbReference type="NCBI Taxonomy" id="1400863"/>
    <lineage>
        <taxon>Bacteria</taxon>
        <taxon>Pseudomonadati</taxon>
        <taxon>Pseudomonadota</taxon>
        <taxon>Gammaproteobacteria</taxon>
        <taxon>Candidatus Competibacteraceae</taxon>
        <taxon>Candidatus Competibacter</taxon>
    </lineage>
</organism>
<gene>
    <name evidence="1" type="ORF">BN873_90022</name>
</gene>
<reference evidence="1" key="1">
    <citation type="submission" date="2013-07" db="EMBL/GenBank/DDBJ databases">
        <authorList>
            <person name="McIlroy S."/>
        </authorList>
    </citation>
    <scope>NUCLEOTIDE SEQUENCE [LARGE SCALE GENOMIC DNA]</scope>
    <source>
        <strain evidence="1">Run_A_D11</strain>
    </source>
</reference>
<comment type="caution">
    <text evidence="1">The sequence shown here is derived from an EMBL/GenBank/DDBJ whole genome shotgun (WGS) entry which is preliminary data.</text>
</comment>
<sequence>MGFNFFVGINRLKSIDTAILLRLMFYKFYPGPAEKALH</sequence>
<keyword evidence="2" id="KW-1185">Reference proteome</keyword>
<dbReference type="Proteomes" id="UP000035760">
    <property type="component" value="Unassembled WGS sequence"/>
</dbReference>
<dbReference type="AlphaFoldDB" id="W6M8H3"/>
<protein>
    <submittedName>
        <fullName evidence="1">Uncharacterized protein</fullName>
    </submittedName>
</protein>
<dbReference type="EMBL" id="CBTJ020000102">
    <property type="protein sequence ID" value="CDI04271.1"/>
    <property type="molecule type" value="Genomic_DNA"/>
</dbReference>
<name>W6M8H3_9GAMM</name>
<dbReference type="STRING" id="1400863.BN873_90022"/>
<evidence type="ECO:0000313" key="2">
    <source>
        <dbReference type="Proteomes" id="UP000035760"/>
    </source>
</evidence>
<proteinExistence type="predicted"/>
<reference evidence="1" key="2">
    <citation type="submission" date="2014-03" db="EMBL/GenBank/DDBJ databases">
        <title>Candidatus Competibacter-lineage genomes retrieved from metagenomes reveal functional metabolic diversity.</title>
        <authorList>
            <person name="McIlroy S.J."/>
            <person name="Albertsen M."/>
            <person name="Andresen E.K."/>
            <person name="Saunders A.M."/>
            <person name="Kristiansen R."/>
            <person name="Stokholm-Bjerregaard M."/>
            <person name="Nielsen K.L."/>
            <person name="Nielsen P.H."/>
        </authorList>
    </citation>
    <scope>NUCLEOTIDE SEQUENCE</scope>
    <source>
        <strain evidence="1">Run_A_D11</strain>
    </source>
</reference>